<evidence type="ECO:0000256" key="1">
    <source>
        <dbReference type="SAM" id="Phobius"/>
    </source>
</evidence>
<proteinExistence type="predicted"/>
<reference evidence="2 3" key="1">
    <citation type="submission" date="2017-03" db="EMBL/GenBank/DDBJ databases">
        <title>Genome comparison of Photorhabdus luminescens strain 0813-124 phase variants.</title>
        <authorList>
            <person name="Chien C.-C."/>
            <person name="Chen W.-J."/>
            <person name="Shih M.-C."/>
            <person name="Hsieh F.-C."/>
        </authorList>
    </citation>
    <scope>NUCLEOTIDE SEQUENCE [LARGE SCALE GENOMIC DNA]</scope>
    <source>
        <strain evidence="2 3">0813-124 phase II</strain>
    </source>
</reference>
<keyword evidence="1" id="KW-0472">Membrane</keyword>
<evidence type="ECO:0000313" key="3">
    <source>
        <dbReference type="Proteomes" id="UP000693715"/>
    </source>
</evidence>
<keyword evidence="1" id="KW-0812">Transmembrane</keyword>
<protein>
    <submittedName>
        <fullName evidence="2">Uncharacterized protein</fullName>
    </submittedName>
</protein>
<dbReference type="EMBL" id="CP020335">
    <property type="protein sequence ID" value="QXF32584.1"/>
    <property type="molecule type" value="Genomic_DNA"/>
</dbReference>
<accession>A0ABX8LTE7</accession>
<keyword evidence="1" id="KW-1133">Transmembrane helix</keyword>
<organism evidence="2 3">
    <name type="scientific">Photorhabdus akhurstii</name>
    <dbReference type="NCBI Taxonomy" id="171438"/>
    <lineage>
        <taxon>Bacteria</taxon>
        <taxon>Pseudomonadati</taxon>
        <taxon>Pseudomonadota</taxon>
        <taxon>Gammaproteobacteria</taxon>
        <taxon>Enterobacterales</taxon>
        <taxon>Morganellaceae</taxon>
        <taxon>Photorhabdus</taxon>
    </lineage>
</organism>
<keyword evidence="3" id="KW-1185">Reference proteome</keyword>
<evidence type="ECO:0000313" key="2">
    <source>
        <dbReference type="EMBL" id="QXF32584.1"/>
    </source>
</evidence>
<name>A0ABX8LTE7_9GAMM</name>
<feature type="transmembrane region" description="Helical" evidence="1">
    <location>
        <begin position="27"/>
        <end position="47"/>
    </location>
</feature>
<sequence length="74" mass="8854">MSNHVCEFQKEFLFGADDFTEEQFPVIIFNTNILYCMKFLLLIMFLMNNFNMKYAGWNVRETRCKVLPGRTLMV</sequence>
<dbReference type="Proteomes" id="UP000693715">
    <property type="component" value="Chromosome"/>
</dbReference>
<gene>
    <name evidence="2" type="ORF">B0X70_05005</name>
</gene>